<name>A0A4R5MKL1_9SPHI</name>
<evidence type="ECO:0000313" key="1">
    <source>
        <dbReference type="EMBL" id="TDG35629.1"/>
    </source>
</evidence>
<dbReference type="RefSeq" id="WP_133263239.1">
    <property type="nucleotide sequence ID" value="NZ_SJCY01000009.1"/>
</dbReference>
<comment type="caution">
    <text evidence="1">The sequence shown here is derived from an EMBL/GenBank/DDBJ whole genome shotgun (WGS) entry which is preliminary data.</text>
</comment>
<keyword evidence="2" id="KW-1185">Reference proteome</keyword>
<gene>
    <name evidence="1" type="ORF">EZJ43_13500</name>
</gene>
<organism evidence="1 2">
    <name type="scientific">Pedobacter changchengzhani</name>
    <dbReference type="NCBI Taxonomy" id="2529274"/>
    <lineage>
        <taxon>Bacteria</taxon>
        <taxon>Pseudomonadati</taxon>
        <taxon>Bacteroidota</taxon>
        <taxon>Sphingobacteriia</taxon>
        <taxon>Sphingobacteriales</taxon>
        <taxon>Sphingobacteriaceae</taxon>
        <taxon>Pedobacter</taxon>
    </lineage>
</organism>
<accession>A0A4R5MKL1</accession>
<reference evidence="1 2" key="1">
    <citation type="submission" date="2019-02" db="EMBL/GenBank/DDBJ databases">
        <title>Pedobacter sp. nov., a novel speices isolated from soil of pinguins habitat in Antarcitica.</title>
        <authorList>
            <person name="He R.-H."/>
        </authorList>
    </citation>
    <scope>NUCLEOTIDE SEQUENCE [LARGE SCALE GENOMIC DNA]</scope>
    <source>
        <strain evidence="1 2">E01020</strain>
    </source>
</reference>
<dbReference type="EMBL" id="SJCY01000009">
    <property type="protein sequence ID" value="TDG35629.1"/>
    <property type="molecule type" value="Genomic_DNA"/>
</dbReference>
<dbReference type="OrthoDB" id="754288at2"/>
<dbReference type="AlphaFoldDB" id="A0A4R5MKL1"/>
<protein>
    <submittedName>
        <fullName evidence="1">Uncharacterized protein</fullName>
    </submittedName>
</protein>
<proteinExistence type="predicted"/>
<dbReference type="Proteomes" id="UP000295668">
    <property type="component" value="Unassembled WGS sequence"/>
</dbReference>
<evidence type="ECO:0000313" key="2">
    <source>
        <dbReference type="Proteomes" id="UP000295668"/>
    </source>
</evidence>
<sequence>MEHIKIFALLVIICNAFTNCKTEQKKSIKNEQHKIAAFKEYAPAVEDTLNNRLRLGSTKLADTSEQLKFEPIFKKEFEKFKELYNDQIDTSKKRTIQSSKIFSVKTKDSLYNFEQDTLNYDSFYYYDGFIKPLDLFLVYYADSRNELGIFYAIDGKSNNFYEISSPFDGGLIKPLVSPKLKWLLYYVNNDYETKISFISLLKIEQKETNIKYTDYLGYNSDKWQIDDAIWINENTFALKVFDKYYETMPNQMIEERHKNIRYLKVSF</sequence>